<reference evidence="1" key="1">
    <citation type="submission" date="2020-04" db="EMBL/GenBank/DDBJ databases">
        <authorList>
            <person name="Zhang T."/>
        </authorList>
    </citation>
    <scope>NUCLEOTIDE SEQUENCE</scope>
    <source>
        <strain evidence="1">HKST-UBA10</strain>
    </source>
</reference>
<gene>
    <name evidence="1" type="ORF">KC660_04070</name>
</gene>
<sequence>MQDSNYIIPTTYNVKMILPDESYIYFDANPLNATILRASDLGLSKFKDGIYCFLLEALNEESGACGVEKYKNTGIFPNIRCC</sequence>
<dbReference type="EMBL" id="JAGQLG010000166">
    <property type="protein sequence ID" value="MCA9382555.1"/>
    <property type="molecule type" value="Genomic_DNA"/>
</dbReference>
<accession>A0A955L405</accession>
<dbReference type="AlphaFoldDB" id="A0A955L405"/>
<proteinExistence type="predicted"/>
<protein>
    <submittedName>
        <fullName evidence="1">Uncharacterized protein</fullName>
    </submittedName>
</protein>
<comment type="caution">
    <text evidence="1">The sequence shown here is derived from an EMBL/GenBank/DDBJ whole genome shotgun (WGS) entry which is preliminary data.</text>
</comment>
<reference evidence="1" key="2">
    <citation type="journal article" date="2021" name="Microbiome">
        <title>Successional dynamics and alternative stable states in a saline activated sludge microbial community over 9 years.</title>
        <authorList>
            <person name="Wang Y."/>
            <person name="Ye J."/>
            <person name="Ju F."/>
            <person name="Liu L."/>
            <person name="Boyd J.A."/>
            <person name="Deng Y."/>
            <person name="Parks D.H."/>
            <person name="Jiang X."/>
            <person name="Yin X."/>
            <person name="Woodcroft B.J."/>
            <person name="Tyson G.W."/>
            <person name="Hugenholtz P."/>
            <person name="Polz M.F."/>
            <person name="Zhang T."/>
        </authorList>
    </citation>
    <scope>NUCLEOTIDE SEQUENCE</scope>
    <source>
        <strain evidence="1">HKST-UBA10</strain>
    </source>
</reference>
<organism evidence="1 2">
    <name type="scientific">Candidatus Dojkabacteria bacterium</name>
    <dbReference type="NCBI Taxonomy" id="2099670"/>
    <lineage>
        <taxon>Bacteria</taxon>
        <taxon>Candidatus Dojkabacteria</taxon>
    </lineage>
</organism>
<feature type="non-terminal residue" evidence="1">
    <location>
        <position position="82"/>
    </location>
</feature>
<dbReference type="Proteomes" id="UP000782843">
    <property type="component" value="Unassembled WGS sequence"/>
</dbReference>
<evidence type="ECO:0000313" key="2">
    <source>
        <dbReference type="Proteomes" id="UP000782843"/>
    </source>
</evidence>
<evidence type="ECO:0000313" key="1">
    <source>
        <dbReference type="EMBL" id="MCA9382555.1"/>
    </source>
</evidence>
<name>A0A955L405_9BACT</name>